<dbReference type="AlphaFoldDB" id="A0A9P4X5J4"/>
<keyword evidence="6" id="KW-1185">Reference proteome</keyword>
<dbReference type="EMBL" id="QLNT01000027">
    <property type="protein sequence ID" value="KAF3057769.1"/>
    <property type="molecule type" value="Genomic_DNA"/>
</dbReference>
<dbReference type="GO" id="GO:0015031">
    <property type="term" value="P:protein transport"/>
    <property type="evidence" value="ECO:0007669"/>
    <property type="project" value="UniProtKB-KW"/>
</dbReference>
<dbReference type="InterPro" id="IPR023214">
    <property type="entry name" value="HAD_sf"/>
</dbReference>
<feature type="non-terminal residue" evidence="5">
    <location>
        <position position="1"/>
    </location>
</feature>
<feature type="coiled-coil region" evidence="2">
    <location>
        <begin position="161"/>
        <end position="188"/>
    </location>
</feature>
<comment type="subunit">
    <text evidence="1">Component of the TIM23 complex.</text>
</comment>
<dbReference type="GO" id="GO:0005744">
    <property type="term" value="C:TIM23 mitochondrial import inner membrane translocase complex"/>
    <property type="evidence" value="ECO:0007669"/>
    <property type="project" value="UniProtKB-UniRule"/>
</dbReference>
<dbReference type="PROSITE" id="PS50969">
    <property type="entry name" value="FCP1"/>
    <property type="match status" value="1"/>
</dbReference>
<proteinExistence type="inferred from homology"/>
<comment type="similarity">
    <text evidence="1">Belongs to the TIM50 family.</text>
</comment>
<evidence type="ECO:0000313" key="6">
    <source>
        <dbReference type="Proteomes" id="UP000801864"/>
    </source>
</evidence>
<feature type="domain" description="FCP1 homology" evidence="4">
    <location>
        <begin position="282"/>
        <end position="452"/>
    </location>
</feature>
<evidence type="ECO:0000313" key="5">
    <source>
        <dbReference type="EMBL" id="KAF3057769.1"/>
    </source>
</evidence>
<comment type="caution">
    <text evidence="5">The sequence shown here is derived from an EMBL/GenBank/DDBJ whole genome shotgun (WGS) entry which is preliminary data.</text>
</comment>
<comment type="subcellular location">
    <subcellularLocation>
        <location evidence="1">Mitochondrion inner membrane</location>
        <topology evidence="1">Single-pass membrane protein</topology>
    </subcellularLocation>
</comment>
<evidence type="ECO:0000256" key="3">
    <source>
        <dbReference type="SAM" id="MobiDB-lite"/>
    </source>
</evidence>
<keyword evidence="2" id="KW-0175">Coiled coil</keyword>
<keyword evidence="1" id="KW-0496">Mitochondrion</keyword>
<protein>
    <recommendedName>
        <fullName evidence="1">Mitochondrial import inner membrane translocase subunit TIM50</fullName>
    </recommendedName>
</protein>
<dbReference type="PANTHER" id="PTHR12210">
    <property type="entry name" value="DULLARD PROTEIN PHOSPHATASE"/>
    <property type="match status" value="1"/>
</dbReference>
<dbReference type="InterPro" id="IPR050365">
    <property type="entry name" value="TIM50"/>
</dbReference>
<reference evidence="5 6" key="1">
    <citation type="submission" date="2018-06" db="EMBL/GenBank/DDBJ databases">
        <title>Genome analysis of cellulolytic fungus Trichoderma lentiforme CFAM-422.</title>
        <authorList>
            <person name="Steindorff A.S."/>
            <person name="Formighieri E.F."/>
            <person name="Midorikawa G.E.O."/>
            <person name="Tamietti M.S."/>
            <person name="Ramos E.Z."/>
            <person name="Silva A.S."/>
            <person name="Bon E.P.S."/>
            <person name="Mendes T.D."/>
            <person name="Damaso M.C.T."/>
            <person name="Favaro L.C.L."/>
        </authorList>
    </citation>
    <scope>NUCLEOTIDE SEQUENCE [LARGE SCALE GENOMIC DNA]</scope>
    <source>
        <strain evidence="5 6">CFAM-422</strain>
    </source>
</reference>
<gene>
    <name evidence="5" type="ORF">CFAM422_012024</name>
</gene>
<evidence type="ECO:0000256" key="1">
    <source>
        <dbReference type="RuleBase" id="RU365079"/>
    </source>
</evidence>
<organism evidence="5 6">
    <name type="scientific">Trichoderma lentiforme</name>
    <dbReference type="NCBI Taxonomy" id="1567552"/>
    <lineage>
        <taxon>Eukaryota</taxon>
        <taxon>Fungi</taxon>
        <taxon>Dikarya</taxon>
        <taxon>Ascomycota</taxon>
        <taxon>Pezizomycotina</taxon>
        <taxon>Sordariomycetes</taxon>
        <taxon>Hypocreomycetidae</taxon>
        <taxon>Hypocreales</taxon>
        <taxon>Hypocreaceae</taxon>
        <taxon>Trichoderma</taxon>
    </lineage>
</organism>
<keyword evidence="1" id="KW-0653">Protein transport</keyword>
<dbReference type="Pfam" id="PF03031">
    <property type="entry name" value="NIF"/>
    <property type="match status" value="1"/>
</dbReference>
<feature type="region of interest" description="Disordered" evidence="3">
    <location>
        <begin position="51"/>
        <end position="119"/>
    </location>
</feature>
<feature type="region of interest" description="Disordered" evidence="3">
    <location>
        <begin position="1"/>
        <end position="22"/>
    </location>
</feature>
<dbReference type="InterPro" id="IPR004274">
    <property type="entry name" value="FCP1_dom"/>
</dbReference>
<feature type="compositionally biased region" description="Polar residues" evidence="3">
    <location>
        <begin position="95"/>
        <end position="109"/>
    </location>
</feature>
<evidence type="ECO:0000259" key="4">
    <source>
        <dbReference type="PROSITE" id="PS50969"/>
    </source>
</evidence>
<feature type="compositionally biased region" description="Low complexity" evidence="3">
    <location>
        <begin position="67"/>
        <end position="78"/>
    </location>
</feature>
<sequence length="484" mass="53746">PESIRPTPKLNHSSANGTSRLDNALLQTSEERLMWPRRVITGLSCSLRSAATKIRTQPLSSKHRNPSSRSPPLRQSPSEAIGPETYEEHPPLVLRSSTEVHYSSTTSEPSRGKGKMKPQSIQIPGLTLLNNLAPHAIAPTSEGSLISPAAPQPPAKAPYVLPRKQKENKKAKARRALAEAQAQAALSRMAQDSAPDPVYGQHGAYNFNHFDLTNANNFMNLPPNNFRNSNNFITRPPAVGPRFPPKNLPQDGRVAPSKASGGIPDPTPLYIAQSLSLPSLLHNPRRILVIMDLNGTLLYRPNKRNPFNFIQRPHAREFLDYCVDTFHVAIWSSARPENVDKMVGQLLSPQQRAKCLVIWGRDKFGLSPADYSARVQCYKRLSSIWNDPNVVASHPAAAQGQRWDQTNTVLVDDSAEKGRSEPYNILQLPEFEGLANEPPNVLPQVHDYLNTLCHQTNISSYIRDRPFQINSSYSLPPPPDFHMA</sequence>
<keyword evidence="1" id="KW-0813">Transport</keyword>
<dbReference type="Proteomes" id="UP000801864">
    <property type="component" value="Unassembled WGS sequence"/>
</dbReference>
<dbReference type="SUPFAM" id="SSF56784">
    <property type="entry name" value="HAD-like"/>
    <property type="match status" value="1"/>
</dbReference>
<feature type="compositionally biased region" description="Polar residues" evidence="3">
    <location>
        <begin position="51"/>
        <end position="60"/>
    </location>
</feature>
<keyword evidence="1" id="KW-0809">Transit peptide</keyword>
<keyword evidence="1" id="KW-0811">Translocation</keyword>
<comment type="function">
    <text evidence="1">Essential component of the TIM23 complex, a complex that mediates the translocation of transit peptide-containing proteins across the mitochondrial inner membrane.</text>
</comment>
<name>A0A9P4X5J4_9HYPO</name>
<dbReference type="InterPro" id="IPR036412">
    <property type="entry name" value="HAD-like_sf"/>
</dbReference>
<accession>A0A9P4X5J4</accession>
<feature type="compositionally biased region" description="Polar residues" evidence="3">
    <location>
        <begin position="10"/>
        <end position="22"/>
    </location>
</feature>
<evidence type="ECO:0000256" key="2">
    <source>
        <dbReference type="SAM" id="Coils"/>
    </source>
</evidence>
<dbReference type="SMART" id="SM00577">
    <property type="entry name" value="CPDc"/>
    <property type="match status" value="1"/>
</dbReference>
<dbReference type="Gene3D" id="3.40.50.1000">
    <property type="entry name" value="HAD superfamily/HAD-like"/>
    <property type="match status" value="1"/>
</dbReference>